<proteinExistence type="predicted"/>
<feature type="signal peptide" evidence="1">
    <location>
        <begin position="1"/>
        <end position="19"/>
    </location>
</feature>
<comment type="caution">
    <text evidence="2">The sequence shown here is derived from an EMBL/GenBank/DDBJ whole genome shotgun (WGS) entry which is preliminary data.</text>
</comment>
<feature type="chain" id="PRO_5042195934" evidence="1">
    <location>
        <begin position="20"/>
        <end position="163"/>
    </location>
</feature>
<keyword evidence="1" id="KW-0732">Signal</keyword>
<evidence type="ECO:0000256" key="1">
    <source>
        <dbReference type="SAM" id="SignalP"/>
    </source>
</evidence>
<dbReference type="EMBL" id="BLLK01000045">
    <property type="protein sequence ID" value="GFH52524.1"/>
    <property type="molecule type" value="Genomic_DNA"/>
</dbReference>
<organism evidence="2 3">
    <name type="scientific">Chaetoceros tenuissimus</name>
    <dbReference type="NCBI Taxonomy" id="426638"/>
    <lineage>
        <taxon>Eukaryota</taxon>
        <taxon>Sar</taxon>
        <taxon>Stramenopiles</taxon>
        <taxon>Ochrophyta</taxon>
        <taxon>Bacillariophyta</taxon>
        <taxon>Coscinodiscophyceae</taxon>
        <taxon>Chaetocerotophycidae</taxon>
        <taxon>Chaetocerotales</taxon>
        <taxon>Chaetocerotaceae</taxon>
        <taxon>Chaetoceros</taxon>
    </lineage>
</organism>
<protein>
    <submittedName>
        <fullName evidence="2">Uncharacterized protein</fullName>
    </submittedName>
</protein>
<keyword evidence="3" id="KW-1185">Reference proteome</keyword>
<accession>A0AAD3CVA9</accession>
<sequence>MISLIVFVYIISNVCNALAGVIEFDWASVTEEGEQSTSTFAKTLQGESILFVNGEGLSTFIFEDEDALLSCDNSKRKIVTSDLFESWSAGQIPQVRGFQYFALGDSCEKQMRVHFKKRTFKAPHPKKGKVAICTGISIDPEPGASLNGNCQKECALTKACVGY</sequence>
<name>A0AAD3CVA9_9STRA</name>
<reference evidence="2 3" key="1">
    <citation type="journal article" date="2021" name="Sci. Rep.">
        <title>The genome of the diatom Chaetoceros tenuissimus carries an ancient integrated fragment of an extant virus.</title>
        <authorList>
            <person name="Hongo Y."/>
            <person name="Kimura K."/>
            <person name="Takaki Y."/>
            <person name="Yoshida Y."/>
            <person name="Baba S."/>
            <person name="Kobayashi G."/>
            <person name="Nagasaki K."/>
            <person name="Hano T."/>
            <person name="Tomaru Y."/>
        </authorList>
    </citation>
    <scope>NUCLEOTIDE SEQUENCE [LARGE SCALE GENOMIC DNA]</scope>
    <source>
        <strain evidence="2 3">NIES-3715</strain>
    </source>
</reference>
<evidence type="ECO:0000313" key="2">
    <source>
        <dbReference type="EMBL" id="GFH52524.1"/>
    </source>
</evidence>
<evidence type="ECO:0000313" key="3">
    <source>
        <dbReference type="Proteomes" id="UP001054902"/>
    </source>
</evidence>
<dbReference type="Proteomes" id="UP001054902">
    <property type="component" value="Unassembled WGS sequence"/>
</dbReference>
<dbReference type="AlphaFoldDB" id="A0AAD3CVA9"/>
<gene>
    <name evidence="2" type="ORF">CTEN210_09000</name>
</gene>